<dbReference type="GO" id="GO:1990817">
    <property type="term" value="F:poly(A) RNA polymerase activity"/>
    <property type="evidence" value="ECO:0007669"/>
    <property type="project" value="UniProtKB-EC"/>
</dbReference>
<keyword evidence="13" id="KW-1185">Reference proteome</keyword>
<name>A0A7W6RYU8_9PROT</name>
<evidence type="ECO:0000313" key="12">
    <source>
        <dbReference type="EMBL" id="MBB4285235.1"/>
    </source>
</evidence>
<dbReference type="Pfam" id="PF01743">
    <property type="entry name" value="PolyA_pol"/>
    <property type="match status" value="1"/>
</dbReference>
<dbReference type="SUPFAM" id="SSF81891">
    <property type="entry name" value="Poly A polymerase C-terminal region-like"/>
    <property type="match status" value="1"/>
</dbReference>
<dbReference type="GO" id="GO:0046872">
    <property type="term" value="F:metal ion binding"/>
    <property type="evidence" value="ECO:0007669"/>
    <property type="project" value="UniProtKB-KW"/>
</dbReference>
<comment type="similarity">
    <text evidence="8">Belongs to the tRNA nucleotidyltransferase/poly(A) polymerase family.</text>
</comment>
<dbReference type="Proteomes" id="UP000555728">
    <property type="component" value="Unassembled WGS sequence"/>
</dbReference>
<dbReference type="Gene3D" id="3.30.460.10">
    <property type="entry name" value="Beta Polymerase, domain 2"/>
    <property type="match status" value="1"/>
</dbReference>
<dbReference type="GO" id="GO:0000049">
    <property type="term" value="F:tRNA binding"/>
    <property type="evidence" value="ECO:0007669"/>
    <property type="project" value="TreeGrafter"/>
</dbReference>
<gene>
    <name evidence="12" type="ORF">GGD88_000952</name>
</gene>
<evidence type="ECO:0000259" key="11">
    <source>
        <dbReference type="Pfam" id="PF12627"/>
    </source>
</evidence>
<dbReference type="InterPro" id="IPR043519">
    <property type="entry name" value="NT_sf"/>
</dbReference>
<keyword evidence="8" id="KW-0694">RNA-binding</keyword>
<keyword evidence="4 12" id="KW-0548">Nucleotidyltransferase</keyword>
<comment type="caution">
    <text evidence="12">The sequence shown here is derived from an EMBL/GenBank/DDBJ whole genome shotgun (WGS) entry which is preliminary data.</text>
</comment>
<dbReference type="GO" id="GO:0008033">
    <property type="term" value="P:tRNA processing"/>
    <property type="evidence" value="ECO:0007669"/>
    <property type="project" value="UniProtKB-KW"/>
</dbReference>
<evidence type="ECO:0000256" key="4">
    <source>
        <dbReference type="ARBA" id="ARBA00022695"/>
    </source>
</evidence>
<dbReference type="PANTHER" id="PTHR46173">
    <property type="entry name" value="CCA TRNA NUCLEOTIDYLTRANSFERASE 1, MITOCHONDRIAL"/>
    <property type="match status" value="1"/>
</dbReference>
<dbReference type="GO" id="GO:0000166">
    <property type="term" value="F:nucleotide binding"/>
    <property type="evidence" value="ECO:0007669"/>
    <property type="project" value="UniProtKB-KW"/>
</dbReference>
<sequence>MARDWSHFQARPPVGQLSPDPWLHTPPVRTLLAALQADGTAVRFVGGCVRDGLLRRPVQDVDIGTPDRPETVLALLERAGIQTVPWARGLAHGTVLAVVDHTPFEVTTLRRDVTCDGRHAEVAFTDDWMADAARRDFTINALSATPDGAVYDYFDGITDLAQGHVRFVGRSSERIREDALRILRFFRFHAHYGQTAPDADAFAACQALAHTVDGLSGERVRTELLKTLRAPDPAGALLLMRGAHVLDRVLPEAGRIDVLRVLAFLETRGVVSPGVAPDALRRLAAVLTTDAAGAAAVAERLRLSRAEGRRLGDIVATPADDRPRCDLSGPDRRRLLDRLGPDLFRDLCLVAWATERAVSGHIDSRRTQGWLAQLDGAAAFAPPPFPLTGHDLIRAGVPRGPALGDALAALRDWWLAEAFRPDKAALLARLDQLPTAARRRP</sequence>
<keyword evidence="7" id="KW-0460">Magnesium</keyword>
<dbReference type="PANTHER" id="PTHR46173:SF1">
    <property type="entry name" value="CCA TRNA NUCLEOTIDYLTRANSFERASE 1, MITOCHONDRIAL"/>
    <property type="match status" value="1"/>
</dbReference>
<protein>
    <submittedName>
        <fullName evidence="12">Poly(A) polymerase</fullName>
        <ecNumber evidence="12">2.7.7.19</ecNumber>
    </submittedName>
</protein>
<evidence type="ECO:0000256" key="5">
    <source>
        <dbReference type="ARBA" id="ARBA00022723"/>
    </source>
</evidence>
<dbReference type="InterPro" id="IPR032828">
    <property type="entry name" value="PolyA_RNA-bd"/>
</dbReference>
<evidence type="ECO:0000256" key="9">
    <source>
        <dbReference type="SAM" id="MobiDB-lite"/>
    </source>
</evidence>
<evidence type="ECO:0000313" key="13">
    <source>
        <dbReference type="Proteomes" id="UP000555728"/>
    </source>
</evidence>
<keyword evidence="3" id="KW-0819">tRNA processing</keyword>
<evidence type="ECO:0000256" key="3">
    <source>
        <dbReference type="ARBA" id="ARBA00022694"/>
    </source>
</evidence>
<evidence type="ECO:0000256" key="2">
    <source>
        <dbReference type="ARBA" id="ARBA00022679"/>
    </source>
</evidence>
<dbReference type="Pfam" id="PF12627">
    <property type="entry name" value="PolyA_pol_RNAbd"/>
    <property type="match status" value="1"/>
</dbReference>
<evidence type="ECO:0000259" key="10">
    <source>
        <dbReference type="Pfam" id="PF01743"/>
    </source>
</evidence>
<keyword evidence="6" id="KW-0547">Nucleotide-binding</keyword>
<keyword evidence="5" id="KW-0479">Metal-binding</keyword>
<dbReference type="CDD" id="cd05398">
    <property type="entry name" value="NT_ClassII-CCAase"/>
    <property type="match status" value="1"/>
</dbReference>
<evidence type="ECO:0000256" key="7">
    <source>
        <dbReference type="ARBA" id="ARBA00022842"/>
    </source>
</evidence>
<feature type="domain" description="Poly A polymerase head" evidence="10">
    <location>
        <begin position="43"/>
        <end position="166"/>
    </location>
</feature>
<dbReference type="InterPro" id="IPR050264">
    <property type="entry name" value="Bact_CCA-adding_enz_type3_sf"/>
</dbReference>
<evidence type="ECO:0000256" key="6">
    <source>
        <dbReference type="ARBA" id="ARBA00022741"/>
    </source>
</evidence>
<dbReference type="Gene3D" id="1.10.3090.10">
    <property type="entry name" value="cca-adding enzyme, domain 2"/>
    <property type="match status" value="1"/>
</dbReference>
<dbReference type="SUPFAM" id="SSF81301">
    <property type="entry name" value="Nucleotidyltransferase"/>
    <property type="match status" value="1"/>
</dbReference>
<dbReference type="InterPro" id="IPR002646">
    <property type="entry name" value="PolA_pol_head_dom"/>
</dbReference>
<dbReference type="EC" id="2.7.7.19" evidence="12"/>
<evidence type="ECO:0000256" key="8">
    <source>
        <dbReference type="RuleBase" id="RU003953"/>
    </source>
</evidence>
<feature type="region of interest" description="Disordered" evidence="9">
    <location>
        <begin position="1"/>
        <end position="21"/>
    </location>
</feature>
<accession>A0A7W6RYU8</accession>
<feature type="domain" description="tRNA nucleotidyltransferase/poly(A) polymerase RNA and SrmB- binding" evidence="11">
    <location>
        <begin position="199"/>
        <end position="253"/>
    </location>
</feature>
<keyword evidence="2 8" id="KW-0808">Transferase</keyword>
<dbReference type="EMBL" id="JACIGI010000005">
    <property type="protein sequence ID" value="MBB4285235.1"/>
    <property type="molecule type" value="Genomic_DNA"/>
</dbReference>
<comment type="cofactor">
    <cofactor evidence="1">
        <name>Mg(2+)</name>
        <dbReference type="ChEBI" id="CHEBI:18420"/>
    </cofactor>
</comment>
<reference evidence="12 13" key="1">
    <citation type="submission" date="2020-08" db="EMBL/GenBank/DDBJ databases">
        <title>Genome sequencing of Purple Non-Sulfur Bacteria from various extreme environments.</title>
        <authorList>
            <person name="Mayer M."/>
        </authorList>
    </citation>
    <scope>NUCLEOTIDE SEQUENCE [LARGE SCALE GENOMIC DNA]</scope>
    <source>
        <strain evidence="12 13">JA135</strain>
    </source>
</reference>
<proteinExistence type="inferred from homology"/>
<dbReference type="RefSeq" id="WP_184432234.1">
    <property type="nucleotide sequence ID" value="NZ_JACIGI010000005.1"/>
</dbReference>
<dbReference type="AlphaFoldDB" id="A0A7W6RYU8"/>
<evidence type="ECO:0000256" key="1">
    <source>
        <dbReference type="ARBA" id="ARBA00001946"/>
    </source>
</evidence>
<organism evidence="12 13">
    <name type="scientific">Roseospira goensis</name>
    <dbReference type="NCBI Taxonomy" id="391922"/>
    <lineage>
        <taxon>Bacteria</taxon>
        <taxon>Pseudomonadati</taxon>
        <taxon>Pseudomonadota</taxon>
        <taxon>Alphaproteobacteria</taxon>
        <taxon>Rhodospirillales</taxon>
        <taxon>Rhodospirillaceae</taxon>
        <taxon>Roseospira</taxon>
    </lineage>
</organism>